<organism evidence="5 6">
    <name type="scientific">Microbacterium deminutum</name>
    <dbReference type="NCBI Taxonomy" id="344164"/>
    <lineage>
        <taxon>Bacteria</taxon>
        <taxon>Bacillati</taxon>
        <taxon>Actinomycetota</taxon>
        <taxon>Actinomycetes</taxon>
        <taxon>Micrococcales</taxon>
        <taxon>Microbacteriaceae</taxon>
        <taxon>Microbacterium</taxon>
    </lineage>
</organism>
<dbReference type="EMBL" id="BAAAOG010000017">
    <property type="protein sequence ID" value="GAA1971248.1"/>
    <property type="molecule type" value="Genomic_DNA"/>
</dbReference>
<dbReference type="PANTHER" id="PTHR30024">
    <property type="entry name" value="ALIPHATIC SULFONATES-BINDING PROTEIN-RELATED"/>
    <property type="match status" value="1"/>
</dbReference>
<evidence type="ECO:0000256" key="1">
    <source>
        <dbReference type="ARBA" id="ARBA00004418"/>
    </source>
</evidence>
<comment type="subcellular location">
    <subcellularLocation>
        <location evidence="1">Periplasm</location>
    </subcellularLocation>
</comment>
<evidence type="ECO:0000313" key="5">
    <source>
        <dbReference type="EMBL" id="GAA1971248.1"/>
    </source>
</evidence>
<dbReference type="InterPro" id="IPR015168">
    <property type="entry name" value="SsuA/THI5"/>
</dbReference>
<keyword evidence="6" id="KW-1185">Reference proteome</keyword>
<name>A0ABN2RLM4_9MICO</name>
<comment type="similarity">
    <text evidence="2">Belongs to the bacterial solute-binding protein SsuA/TauA family.</text>
</comment>
<feature type="domain" description="SsuA/THI5-like" evidence="4">
    <location>
        <begin position="17"/>
        <end position="220"/>
    </location>
</feature>
<reference evidence="5 6" key="1">
    <citation type="journal article" date="2019" name="Int. J. Syst. Evol. Microbiol.">
        <title>The Global Catalogue of Microorganisms (GCM) 10K type strain sequencing project: providing services to taxonomists for standard genome sequencing and annotation.</title>
        <authorList>
            <consortium name="The Broad Institute Genomics Platform"/>
            <consortium name="The Broad Institute Genome Sequencing Center for Infectious Disease"/>
            <person name="Wu L."/>
            <person name="Ma J."/>
        </authorList>
    </citation>
    <scope>NUCLEOTIDE SEQUENCE [LARGE SCALE GENOMIC DNA]</scope>
    <source>
        <strain evidence="5 6">JCM 14901</strain>
    </source>
</reference>
<evidence type="ECO:0000256" key="3">
    <source>
        <dbReference type="ARBA" id="ARBA00022729"/>
    </source>
</evidence>
<protein>
    <submittedName>
        <fullName evidence="5">ABC transporter substrate-binding protein</fullName>
    </submittedName>
</protein>
<dbReference type="SUPFAM" id="SSF53850">
    <property type="entry name" value="Periplasmic binding protein-like II"/>
    <property type="match status" value="1"/>
</dbReference>
<dbReference type="RefSeq" id="WP_344097715.1">
    <property type="nucleotide sequence ID" value="NZ_BAAAOG010000017.1"/>
</dbReference>
<evidence type="ECO:0000256" key="2">
    <source>
        <dbReference type="ARBA" id="ARBA00010742"/>
    </source>
</evidence>
<sequence>MAESKTLRLAGGAQGFNWLPVFAAEEQGLFDRAGLNVEYLRLGSVDKATTAVLNGEADLAITPPEGAIASFLSGGPLRIVASNSERLPMSLVVRPGLSELSDLKGGRIGTSSLTEGTSLYTRPLLASAGLTYPGDYEFVLAGVHTTRWEALKRGEIDAAPQPAPWNFLAAREGFGLLGEIADVIPQIIFAAVIGSGPWLADNRDIVRRLVRALAQAHSFVNDPVNDTVTLPIYQRITTPDSPDLAARGLQYTRDLGMWPAGLRVSSRALDTTIDIMVQAGLMQPEHRVAARDAVEPWFTQDA</sequence>
<proteinExistence type="inferred from homology"/>
<evidence type="ECO:0000313" key="6">
    <source>
        <dbReference type="Proteomes" id="UP001499933"/>
    </source>
</evidence>
<accession>A0ABN2RLM4</accession>
<gene>
    <name evidence="5" type="ORF">GCM10009776_37750</name>
</gene>
<dbReference type="Proteomes" id="UP001499933">
    <property type="component" value="Unassembled WGS sequence"/>
</dbReference>
<keyword evidence="3" id="KW-0732">Signal</keyword>
<dbReference type="PANTHER" id="PTHR30024:SF47">
    <property type="entry name" value="TAURINE-BINDING PERIPLASMIC PROTEIN"/>
    <property type="match status" value="1"/>
</dbReference>
<dbReference type="Pfam" id="PF09084">
    <property type="entry name" value="NMT1"/>
    <property type="match status" value="1"/>
</dbReference>
<comment type="caution">
    <text evidence="5">The sequence shown here is derived from an EMBL/GenBank/DDBJ whole genome shotgun (WGS) entry which is preliminary data.</text>
</comment>
<dbReference type="Gene3D" id="3.40.190.10">
    <property type="entry name" value="Periplasmic binding protein-like II"/>
    <property type="match status" value="2"/>
</dbReference>
<evidence type="ECO:0000259" key="4">
    <source>
        <dbReference type="Pfam" id="PF09084"/>
    </source>
</evidence>